<proteinExistence type="predicted"/>
<dbReference type="EMBL" id="BTRK01000001">
    <property type="protein sequence ID" value="GMR33563.1"/>
    <property type="molecule type" value="Genomic_DNA"/>
</dbReference>
<feature type="compositionally biased region" description="Low complexity" evidence="1">
    <location>
        <begin position="1"/>
        <end position="17"/>
    </location>
</feature>
<accession>A0AAN4Z3L1</accession>
<protein>
    <submittedName>
        <fullName evidence="2">Uncharacterized protein</fullName>
    </submittedName>
</protein>
<dbReference type="Proteomes" id="UP001328107">
    <property type="component" value="Unassembled WGS sequence"/>
</dbReference>
<dbReference type="AlphaFoldDB" id="A0AAN4Z3L1"/>
<evidence type="ECO:0000313" key="3">
    <source>
        <dbReference type="Proteomes" id="UP001328107"/>
    </source>
</evidence>
<feature type="non-terminal residue" evidence="2">
    <location>
        <position position="1"/>
    </location>
</feature>
<feature type="non-terminal residue" evidence="2">
    <location>
        <position position="73"/>
    </location>
</feature>
<feature type="region of interest" description="Disordered" evidence="1">
    <location>
        <begin position="1"/>
        <end position="73"/>
    </location>
</feature>
<reference evidence="3" key="1">
    <citation type="submission" date="2022-10" db="EMBL/GenBank/DDBJ databases">
        <title>Genome assembly of Pristionchus species.</title>
        <authorList>
            <person name="Yoshida K."/>
            <person name="Sommer R.J."/>
        </authorList>
    </citation>
    <scope>NUCLEOTIDE SEQUENCE [LARGE SCALE GENOMIC DNA]</scope>
    <source>
        <strain evidence="3">RS5460</strain>
    </source>
</reference>
<gene>
    <name evidence="2" type="ORF">PMAYCL1PPCAC_03758</name>
</gene>
<keyword evidence="3" id="KW-1185">Reference proteome</keyword>
<feature type="compositionally biased region" description="Acidic residues" evidence="1">
    <location>
        <begin position="32"/>
        <end position="44"/>
    </location>
</feature>
<evidence type="ECO:0000256" key="1">
    <source>
        <dbReference type="SAM" id="MobiDB-lite"/>
    </source>
</evidence>
<organism evidence="2 3">
    <name type="scientific">Pristionchus mayeri</name>
    <dbReference type="NCBI Taxonomy" id="1317129"/>
    <lineage>
        <taxon>Eukaryota</taxon>
        <taxon>Metazoa</taxon>
        <taxon>Ecdysozoa</taxon>
        <taxon>Nematoda</taxon>
        <taxon>Chromadorea</taxon>
        <taxon>Rhabditida</taxon>
        <taxon>Rhabditina</taxon>
        <taxon>Diplogasteromorpha</taxon>
        <taxon>Diplogasteroidea</taxon>
        <taxon>Neodiplogasteridae</taxon>
        <taxon>Pristionchus</taxon>
    </lineage>
</organism>
<name>A0AAN4Z3L1_9BILA</name>
<comment type="caution">
    <text evidence="2">The sequence shown here is derived from an EMBL/GenBank/DDBJ whole genome shotgun (WGS) entry which is preliminary data.</text>
</comment>
<sequence length="73" mass="8013">VSTEAKTTTPKSPAAAAGQRKKNEGIQKVAGELEEERQEQEEQSVEAQSLHHQQERGRRLSGGVGRLRALVLH</sequence>
<evidence type="ECO:0000313" key="2">
    <source>
        <dbReference type="EMBL" id="GMR33563.1"/>
    </source>
</evidence>